<comment type="caution">
    <text evidence="2">The sequence shown here is derived from an EMBL/GenBank/DDBJ whole genome shotgun (WGS) entry which is preliminary data.</text>
</comment>
<dbReference type="AlphaFoldDB" id="A0A5B0MX85"/>
<gene>
    <name evidence="2" type="ORF">PGTUg99_014208</name>
</gene>
<sequence>MAKICQPHAVQETYGISPRGQPFGPDQRRGLVKLDPLRALLPIVSPVLPTQRKNLSETPTIHQPKTSLRSRLQTDSDRHQKRFRTSTNLPNLCLPLINFNLSPPTGPR</sequence>
<proteinExistence type="predicted"/>
<evidence type="ECO:0000313" key="3">
    <source>
        <dbReference type="Proteomes" id="UP000325313"/>
    </source>
</evidence>
<dbReference type="Proteomes" id="UP000325313">
    <property type="component" value="Unassembled WGS sequence"/>
</dbReference>
<dbReference type="EMBL" id="VDEP01000441">
    <property type="protein sequence ID" value="KAA1081545.1"/>
    <property type="molecule type" value="Genomic_DNA"/>
</dbReference>
<evidence type="ECO:0000256" key="1">
    <source>
        <dbReference type="SAM" id="MobiDB-lite"/>
    </source>
</evidence>
<accession>A0A5B0MX85</accession>
<reference evidence="2 3" key="1">
    <citation type="submission" date="2019-05" db="EMBL/GenBank/DDBJ databases">
        <title>Emergence of the Ug99 lineage of the wheat stem rust pathogen through somatic hybridization.</title>
        <authorList>
            <person name="Li F."/>
            <person name="Upadhyaya N.M."/>
            <person name="Sperschneider J."/>
            <person name="Matny O."/>
            <person name="Nguyen-Phuc H."/>
            <person name="Mago R."/>
            <person name="Raley C."/>
            <person name="Miller M.E."/>
            <person name="Silverstein K.A.T."/>
            <person name="Henningsen E."/>
            <person name="Hirsch C.D."/>
            <person name="Visser B."/>
            <person name="Pretorius Z.A."/>
            <person name="Steffenson B.J."/>
            <person name="Schwessinger B."/>
            <person name="Dodds P.N."/>
            <person name="Figueroa M."/>
        </authorList>
    </citation>
    <scope>NUCLEOTIDE SEQUENCE [LARGE SCALE GENOMIC DNA]</scope>
    <source>
        <strain evidence="2 3">Ug99</strain>
    </source>
</reference>
<name>A0A5B0MX85_PUCGR</name>
<feature type="compositionally biased region" description="Polar residues" evidence="1">
    <location>
        <begin position="54"/>
        <end position="71"/>
    </location>
</feature>
<organism evidence="2 3">
    <name type="scientific">Puccinia graminis f. sp. tritici</name>
    <dbReference type="NCBI Taxonomy" id="56615"/>
    <lineage>
        <taxon>Eukaryota</taxon>
        <taxon>Fungi</taxon>
        <taxon>Dikarya</taxon>
        <taxon>Basidiomycota</taxon>
        <taxon>Pucciniomycotina</taxon>
        <taxon>Pucciniomycetes</taxon>
        <taxon>Pucciniales</taxon>
        <taxon>Pucciniaceae</taxon>
        <taxon>Puccinia</taxon>
    </lineage>
</organism>
<protein>
    <submittedName>
        <fullName evidence="2">Uncharacterized protein</fullName>
    </submittedName>
</protein>
<evidence type="ECO:0000313" key="2">
    <source>
        <dbReference type="EMBL" id="KAA1081545.1"/>
    </source>
</evidence>
<feature type="region of interest" description="Disordered" evidence="1">
    <location>
        <begin position="54"/>
        <end position="85"/>
    </location>
</feature>